<accession>A0ABS9YJX6</accession>
<dbReference type="Proteomes" id="UP001165269">
    <property type="component" value="Unassembled WGS sequence"/>
</dbReference>
<keyword evidence="2" id="KW-1185">Reference proteome</keyword>
<dbReference type="RefSeq" id="WP_242775373.1">
    <property type="nucleotide sequence ID" value="NZ_JALDAY010000015.1"/>
</dbReference>
<evidence type="ECO:0000313" key="2">
    <source>
        <dbReference type="Proteomes" id="UP001165269"/>
    </source>
</evidence>
<evidence type="ECO:0000313" key="1">
    <source>
        <dbReference type="EMBL" id="MCI3277551.1"/>
    </source>
</evidence>
<gene>
    <name evidence="1" type="ORF">MQP27_41430</name>
</gene>
<comment type="caution">
    <text evidence="1">The sequence shown here is derived from an EMBL/GenBank/DDBJ whole genome shotgun (WGS) entry which is preliminary data.</text>
</comment>
<sequence length="69" mass="7335">MTNGTAPPRERTRGAKMTIRVYTVTAEGVITAPRATVKVTYGQTPPLEGMGTQLPPCACPLHRQAGAVR</sequence>
<dbReference type="EMBL" id="JALDAY010000015">
    <property type="protein sequence ID" value="MCI3277551.1"/>
    <property type="molecule type" value="Genomic_DNA"/>
</dbReference>
<reference evidence="1" key="1">
    <citation type="submission" date="2022-03" db="EMBL/GenBank/DDBJ databases">
        <title>Streptomyces 7R015 and 7R016 isolated from Barleria lupulina in Thailand.</title>
        <authorList>
            <person name="Kanchanasin P."/>
            <person name="Phongsopitanun W."/>
            <person name="Tanasupawat S."/>
        </authorList>
    </citation>
    <scope>NUCLEOTIDE SEQUENCE</scope>
    <source>
        <strain evidence="1">7R015</strain>
    </source>
</reference>
<name>A0ABS9YJX6_9ACTN</name>
<proteinExistence type="predicted"/>
<organism evidence="1 2">
    <name type="scientific">Streptomyces cylindrosporus</name>
    <dbReference type="NCBI Taxonomy" id="2927583"/>
    <lineage>
        <taxon>Bacteria</taxon>
        <taxon>Bacillati</taxon>
        <taxon>Actinomycetota</taxon>
        <taxon>Actinomycetes</taxon>
        <taxon>Kitasatosporales</taxon>
        <taxon>Streptomycetaceae</taxon>
        <taxon>Streptomyces</taxon>
    </lineage>
</organism>
<protein>
    <submittedName>
        <fullName evidence="1">Uncharacterized protein</fullName>
    </submittedName>
</protein>